<dbReference type="RefSeq" id="WP_317487163.1">
    <property type="nucleotide sequence ID" value="NZ_CP136051.1"/>
</dbReference>
<sequence>MERIVVVCYRPKPGKDKILEKLVKNHVPALKREGLVSDRLPVMMKSKDGTVIEVFGWKSAEAIQTAHSNPVVQEMWEKFQEACDYEIPVNIEEFNGIFSEFSPL</sequence>
<accession>A0ABZ0II64</accession>
<dbReference type="EMBL" id="CP136051">
    <property type="protein sequence ID" value="WOK04351.1"/>
    <property type="molecule type" value="Genomic_DNA"/>
</dbReference>
<dbReference type="Proteomes" id="UP001302349">
    <property type="component" value="Chromosome"/>
</dbReference>
<name>A0ABZ0II64_9BACT</name>
<evidence type="ECO:0000313" key="2">
    <source>
        <dbReference type="Proteomes" id="UP001302349"/>
    </source>
</evidence>
<organism evidence="1 2">
    <name type="scientific">Imperialibacter roseus</name>
    <dbReference type="NCBI Taxonomy" id="1324217"/>
    <lineage>
        <taxon>Bacteria</taxon>
        <taxon>Pseudomonadati</taxon>
        <taxon>Bacteroidota</taxon>
        <taxon>Cytophagia</taxon>
        <taxon>Cytophagales</taxon>
        <taxon>Flammeovirgaceae</taxon>
        <taxon>Imperialibacter</taxon>
    </lineage>
</organism>
<evidence type="ECO:0008006" key="3">
    <source>
        <dbReference type="Google" id="ProtNLM"/>
    </source>
</evidence>
<dbReference type="InterPro" id="IPR011008">
    <property type="entry name" value="Dimeric_a/b-barrel"/>
</dbReference>
<gene>
    <name evidence="1" type="ORF">RT717_14825</name>
</gene>
<proteinExistence type="predicted"/>
<protein>
    <recommendedName>
        <fullName evidence="3">ABM domain-containing protein</fullName>
    </recommendedName>
</protein>
<evidence type="ECO:0000313" key="1">
    <source>
        <dbReference type="EMBL" id="WOK04351.1"/>
    </source>
</evidence>
<keyword evidence="2" id="KW-1185">Reference proteome</keyword>
<reference evidence="1 2" key="1">
    <citation type="journal article" date="2023" name="Microbiol. Resour. Announc.">
        <title>Complete Genome Sequence of Imperialibacter roseus strain P4T.</title>
        <authorList>
            <person name="Tizabi D.R."/>
            <person name="Bachvaroff T."/>
            <person name="Hill R.T."/>
        </authorList>
    </citation>
    <scope>NUCLEOTIDE SEQUENCE [LARGE SCALE GENOMIC DNA]</scope>
    <source>
        <strain evidence="1 2">P4T</strain>
    </source>
</reference>
<dbReference type="SUPFAM" id="SSF54909">
    <property type="entry name" value="Dimeric alpha+beta barrel"/>
    <property type="match status" value="1"/>
</dbReference>